<comment type="caution">
    <text evidence="7">The sequence shown here is derived from an EMBL/GenBank/DDBJ whole genome shotgun (WGS) entry which is preliminary data.</text>
</comment>
<dbReference type="OMA" id="EQFATRY"/>
<comment type="subcellular location">
    <subcellularLocation>
        <location evidence="1">Cell membrane</location>
        <topology evidence="1">Multi-pass membrane protein</topology>
    </subcellularLocation>
</comment>
<evidence type="ECO:0000256" key="3">
    <source>
        <dbReference type="ARBA" id="ARBA00022475"/>
    </source>
</evidence>
<accession>A0A401N0G1</accession>
<dbReference type="Gene3D" id="1.20.1250.20">
    <property type="entry name" value="MFS general substrate transporter like domains"/>
    <property type="match status" value="2"/>
</dbReference>
<evidence type="ECO:0000256" key="4">
    <source>
        <dbReference type="ARBA" id="ARBA00022692"/>
    </source>
</evidence>
<dbReference type="InterPro" id="IPR036259">
    <property type="entry name" value="MFS_trans_sf"/>
</dbReference>
<evidence type="ECO:0000313" key="8">
    <source>
        <dbReference type="Proteomes" id="UP000627573"/>
    </source>
</evidence>
<keyword evidence="8" id="KW-1185">Reference proteome</keyword>
<dbReference type="AlphaFoldDB" id="A0A401N0G1"/>
<gene>
    <name evidence="7" type="ORF">I3517_14260</name>
</gene>
<organism evidence="7 8">
    <name type="scientific">Rhodococcus erythropolis</name>
    <name type="common">Arthrobacter picolinophilus</name>
    <dbReference type="NCBI Taxonomy" id="1833"/>
    <lineage>
        <taxon>Bacteria</taxon>
        <taxon>Bacillati</taxon>
        <taxon>Actinomycetota</taxon>
        <taxon>Actinomycetes</taxon>
        <taxon>Mycobacteriales</taxon>
        <taxon>Nocardiaceae</taxon>
        <taxon>Rhodococcus</taxon>
        <taxon>Rhodococcus erythropolis group</taxon>
    </lineage>
</organism>
<keyword evidence="6" id="KW-0472">Membrane</keyword>
<dbReference type="SUPFAM" id="SSF103473">
    <property type="entry name" value="MFS general substrate transporter"/>
    <property type="match status" value="1"/>
</dbReference>
<keyword evidence="4" id="KW-0812">Transmembrane</keyword>
<reference evidence="7 8" key="1">
    <citation type="submission" date="2020-12" db="EMBL/GenBank/DDBJ databases">
        <title>Draft genome sequence of furan degrading bacterial strain FUR100.</title>
        <authorList>
            <person name="Woiski C."/>
        </authorList>
    </citation>
    <scope>NUCLEOTIDE SEQUENCE [LARGE SCALE GENOMIC DNA]</scope>
    <source>
        <strain evidence="7 8">FUR100</strain>
    </source>
</reference>
<evidence type="ECO:0000256" key="6">
    <source>
        <dbReference type="ARBA" id="ARBA00023136"/>
    </source>
</evidence>
<dbReference type="PROSITE" id="PS50850">
    <property type="entry name" value="MFS"/>
    <property type="match status" value="1"/>
</dbReference>
<evidence type="ECO:0000256" key="2">
    <source>
        <dbReference type="ARBA" id="ARBA00022448"/>
    </source>
</evidence>
<dbReference type="PANTHER" id="PTHR43045">
    <property type="entry name" value="SHIKIMATE TRANSPORTER"/>
    <property type="match status" value="1"/>
</dbReference>
<evidence type="ECO:0000313" key="7">
    <source>
        <dbReference type="EMBL" id="MBH5143773.1"/>
    </source>
</evidence>
<dbReference type="PROSITE" id="PS00217">
    <property type="entry name" value="SUGAR_TRANSPORT_2"/>
    <property type="match status" value="1"/>
</dbReference>
<evidence type="ECO:0000256" key="5">
    <source>
        <dbReference type="ARBA" id="ARBA00022989"/>
    </source>
</evidence>
<evidence type="ECO:0000256" key="1">
    <source>
        <dbReference type="ARBA" id="ARBA00004651"/>
    </source>
</evidence>
<keyword evidence="3" id="KW-1003">Cell membrane</keyword>
<dbReference type="InterPro" id="IPR005829">
    <property type="entry name" value="Sugar_transporter_CS"/>
</dbReference>
<dbReference type="InterPro" id="IPR020846">
    <property type="entry name" value="MFS_dom"/>
</dbReference>
<dbReference type="PANTHER" id="PTHR43045:SF2">
    <property type="entry name" value="INNER MEMBRANE METABOLITE TRANSPORT PROTEIN YHJE"/>
    <property type="match status" value="1"/>
</dbReference>
<proteinExistence type="predicted"/>
<dbReference type="InterPro" id="IPR011701">
    <property type="entry name" value="MFS"/>
</dbReference>
<dbReference type="RefSeq" id="WP_020906235.1">
    <property type="nucleotide sequence ID" value="NZ_BHXB01000001.1"/>
</dbReference>
<dbReference type="PROSITE" id="PS00216">
    <property type="entry name" value="SUGAR_TRANSPORT_1"/>
    <property type="match status" value="1"/>
</dbReference>
<dbReference type="GO" id="GO:0022857">
    <property type="term" value="F:transmembrane transporter activity"/>
    <property type="evidence" value="ECO:0007669"/>
    <property type="project" value="InterPro"/>
</dbReference>
<keyword evidence="5" id="KW-1133">Transmembrane helix</keyword>
<dbReference type="GO" id="GO:0005886">
    <property type="term" value="C:plasma membrane"/>
    <property type="evidence" value="ECO:0007669"/>
    <property type="project" value="UniProtKB-SubCell"/>
</dbReference>
<dbReference type="CDD" id="cd17369">
    <property type="entry name" value="MFS_ShiA_like"/>
    <property type="match status" value="1"/>
</dbReference>
<dbReference type="Proteomes" id="UP000627573">
    <property type="component" value="Unassembled WGS sequence"/>
</dbReference>
<dbReference type="Pfam" id="PF07690">
    <property type="entry name" value="MFS_1"/>
    <property type="match status" value="1"/>
</dbReference>
<dbReference type="EMBL" id="JAECSB010000044">
    <property type="protein sequence ID" value="MBH5143773.1"/>
    <property type="molecule type" value="Genomic_DNA"/>
</dbReference>
<protein>
    <submittedName>
        <fullName evidence="7">MHS family MFS transporter</fullName>
    </submittedName>
</protein>
<sequence length="456" mass="47871">MTQRSDAVTDPAVPPPSTGATTPPKMKKVAAASFVGTVIEFYDFGIYGTAAALVFPTLFFPALGTAAGTVASFATLGVAFVARPFGSILFGHFGDKIGRKKTLIATMLLMGISTVLVGLMPTANTIGVAAPIIIVFLRILQGLAAGGEWGGAVLFVSEHSPKAKRGFWSSFPSFGGGIAIILSNATFLITALTMSDETFLNWGWRVPFLASFLLIGVGLWVRLSIDETPVFAKQAKVVGVTRTPFFDAFKHQPLQILLATGATAMTLSLTYVGGPYLVSYGSGTLELERPFVLTIAVLGGVAISVAVLLGAVLSDRIGRRRMILIAGVLAVIWTLTLFPLLDTRSHLAFALGVPVTMFISGLATGPLGAFLSEQFATRYRYTATGLSYSLAGMLGGAIPPLIATPIISTWGSFAFGCVMAGIALVSIICVLVIGETKQYELDSDEVSRRSAAPTPS</sequence>
<name>A0A401N0G1_RHOER</name>
<keyword evidence="2" id="KW-0813">Transport</keyword>